<feature type="compositionally biased region" description="Low complexity" evidence="4">
    <location>
        <begin position="1"/>
        <end position="13"/>
    </location>
</feature>
<feature type="region of interest" description="Disordered" evidence="4">
    <location>
        <begin position="1"/>
        <end position="20"/>
    </location>
</feature>
<keyword evidence="6" id="KW-1185">Reference proteome</keyword>
<dbReference type="SMART" id="SM00191">
    <property type="entry name" value="Int_alpha"/>
    <property type="match status" value="4"/>
</dbReference>
<protein>
    <submittedName>
        <fullName evidence="5">DNRLRE domain-containing protein</fullName>
    </submittedName>
</protein>
<evidence type="ECO:0000256" key="2">
    <source>
        <dbReference type="ARBA" id="ARBA00022737"/>
    </source>
</evidence>
<dbReference type="Gene3D" id="2.130.10.130">
    <property type="entry name" value="Integrin alpha, N-terminal"/>
    <property type="match status" value="1"/>
</dbReference>
<name>A0ABW2H8C6_9ACTN</name>
<dbReference type="RefSeq" id="WP_376809977.1">
    <property type="nucleotide sequence ID" value="NZ_JBHTAC010000052.1"/>
</dbReference>
<dbReference type="PROSITE" id="PS51470">
    <property type="entry name" value="FG_GAP"/>
    <property type="match status" value="2"/>
</dbReference>
<dbReference type="InterPro" id="IPR028994">
    <property type="entry name" value="Integrin_alpha_N"/>
</dbReference>
<dbReference type="SUPFAM" id="SSF69318">
    <property type="entry name" value="Integrin alpha N-terminal domain"/>
    <property type="match status" value="1"/>
</dbReference>
<dbReference type="NCBIfam" id="NF033679">
    <property type="entry name" value="DNRLRE_dom"/>
    <property type="match status" value="1"/>
</dbReference>
<keyword evidence="2" id="KW-0677">Repeat</keyword>
<evidence type="ECO:0000313" key="6">
    <source>
        <dbReference type="Proteomes" id="UP001596392"/>
    </source>
</evidence>
<evidence type="ECO:0000256" key="1">
    <source>
        <dbReference type="ARBA" id="ARBA00022729"/>
    </source>
</evidence>
<dbReference type="Pfam" id="PF01839">
    <property type="entry name" value="FG-GAP"/>
    <property type="match status" value="1"/>
</dbReference>
<keyword evidence="1" id="KW-0732">Signal</keyword>
<dbReference type="InterPro" id="IPR013519">
    <property type="entry name" value="Int_alpha_beta-p"/>
</dbReference>
<dbReference type="EMBL" id="JBHTAC010000052">
    <property type="protein sequence ID" value="MFC7247222.1"/>
    <property type="molecule type" value="Genomic_DNA"/>
</dbReference>
<keyword evidence="3" id="KW-0325">Glycoprotein</keyword>
<gene>
    <name evidence="5" type="ORF">ACFQO7_32520</name>
</gene>
<sequence>MAQAQTEAAAEARASGRRVRVDELTDETTEVWAMPEGGFQATLSLGPVRTKRGEDWVPVDLTLVKDPATGAIRTVADPYDITVSGARPAGSGELLGIGKAADRLSMAWDGALPEPVLSGSKATYVDAKPGVDLVVEVTRGGVETFLVVKTAAAIAQVRDVSFPVTGPGAAASVSDKHGNVTLKDAEGRDVAIAPAPEMWDAAKTATGDPAHLKKVDTEVSTTAQASEAGVSGRTARTGVNFRLRPDEAWLKDKSRQFPLTIDPQINPLSAPYDIYVKETDTTHNGGNGDIQIGIGSGLKHRGLARLNTTALVGTSITSATFYFWNFWSGICGSRNWELWTTGPIPNGVLWDNQPTWNTLHTTSSQTMGGDACSDGWVSIDGKAFLQAAANAGDTAADMGLRTNETDGTYFKQLRSSNYSDTTQIPYAVVNYNSYPSVTARSTTPATTCTTGAGRPTIDTVTPQLSATVTDVDTGATVTTEFEWWAVGGSAKIGSTVTAAGASGTAQTVTVPAGAFAEGGSYQWRARGSDGSLTSPWSSFCEFTVMVLPPPAPGCQFGVDGDFNGDGTRDMLVADPLATVNGDAKAGLVRIVNGADGATRAITQDDTEIIGDSEPDDRFGHSLAIYDANLDGCADVAIGAPFEDDGSLVDAGEVQLVFGAPEGLGRGPSTPAIRYAQGVGGAPGTQAGGDWFGYSLAGGKTSAGQPFLVVGVPGDDANAKDNSGSVYYYRGSVKVAFDQLNGAAGTPEVDDRFGYAVAATPYHIGVSTPGEAQATGTEFSGFVCAYSHTLTSNLPTRGGCATQNSPNVDGDSEAGDLFGQSIAMAPYWPVGDSIMVVGVPGEDAVDGADAGMVHEFRVSGTSLTQLKATSQNTAGISGDNEAGDQFGAKVIVVNTSPGTAPTASTVLVAVGAPGEDLGSTRDAGTIRVYAGGAGTITYDVVVERVAGSLPGTAGERELIGISMGASPTELFVSSPYQNQAVWGLSWASLGADTVTVTKTLAPGTGLPATGSVALGTQVG</sequence>
<dbReference type="PANTHER" id="PTHR23220:SF83">
    <property type="entry name" value="INTEGRIN ALPHA-PS3-RELATED"/>
    <property type="match status" value="1"/>
</dbReference>
<comment type="caution">
    <text evidence="5">The sequence shown here is derived from an EMBL/GenBank/DDBJ whole genome shotgun (WGS) entry which is preliminary data.</text>
</comment>
<dbReference type="PANTHER" id="PTHR23220">
    <property type="entry name" value="INTEGRIN ALPHA"/>
    <property type="match status" value="1"/>
</dbReference>
<dbReference type="InterPro" id="IPR013517">
    <property type="entry name" value="FG-GAP"/>
</dbReference>
<dbReference type="Proteomes" id="UP001596392">
    <property type="component" value="Unassembled WGS sequence"/>
</dbReference>
<organism evidence="5 6">
    <name type="scientific">Catellatospora aurea</name>
    <dbReference type="NCBI Taxonomy" id="1337874"/>
    <lineage>
        <taxon>Bacteria</taxon>
        <taxon>Bacillati</taxon>
        <taxon>Actinomycetota</taxon>
        <taxon>Actinomycetes</taxon>
        <taxon>Micromonosporales</taxon>
        <taxon>Micromonosporaceae</taxon>
        <taxon>Catellatospora</taxon>
    </lineage>
</organism>
<accession>A0ABW2H8C6</accession>
<evidence type="ECO:0000256" key="4">
    <source>
        <dbReference type="SAM" id="MobiDB-lite"/>
    </source>
</evidence>
<evidence type="ECO:0000256" key="3">
    <source>
        <dbReference type="ARBA" id="ARBA00023180"/>
    </source>
</evidence>
<evidence type="ECO:0000313" key="5">
    <source>
        <dbReference type="EMBL" id="MFC7247222.1"/>
    </source>
</evidence>
<proteinExistence type="predicted"/>
<reference evidence="6" key="1">
    <citation type="journal article" date="2019" name="Int. J. Syst. Evol. Microbiol.">
        <title>The Global Catalogue of Microorganisms (GCM) 10K type strain sequencing project: providing services to taxonomists for standard genome sequencing and annotation.</title>
        <authorList>
            <consortium name="The Broad Institute Genomics Platform"/>
            <consortium name="The Broad Institute Genome Sequencing Center for Infectious Disease"/>
            <person name="Wu L."/>
            <person name="Ma J."/>
        </authorList>
    </citation>
    <scope>NUCLEOTIDE SEQUENCE [LARGE SCALE GENOMIC DNA]</scope>
    <source>
        <strain evidence="6">CGMCC 1.9106</strain>
    </source>
</reference>